<feature type="transmembrane region" description="Helical" evidence="1">
    <location>
        <begin position="254"/>
        <end position="280"/>
    </location>
</feature>
<dbReference type="RefSeq" id="WP_010853855.1">
    <property type="nucleotide sequence ID" value="NZ_AQHR01000049.1"/>
</dbReference>
<evidence type="ECO:0000256" key="1">
    <source>
        <dbReference type="SAM" id="Phobius"/>
    </source>
</evidence>
<protein>
    <submittedName>
        <fullName evidence="2">Uncharacterized protein</fullName>
    </submittedName>
</protein>
<feature type="transmembrane region" description="Helical" evidence="1">
    <location>
        <begin position="44"/>
        <end position="68"/>
    </location>
</feature>
<organism evidence="2 3">
    <name type="scientific">Lunatimonas lonarensis</name>
    <dbReference type="NCBI Taxonomy" id="1232681"/>
    <lineage>
        <taxon>Bacteria</taxon>
        <taxon>Pseudomonadati</taxon>
        <taxon>Bacteroidota</taxon>
        <taxon>Cytophagia</taxon>
        <taxon>Cytophagales</taxon>
        <taxon>Cyclobacteriaceae</taxon>
    </lineage>
</organism>
<evidence type="ECO:0000313" key="2">
    <source>
        <dbReference type="EMBL" id="EON77797.1"/>
    </source>
</evidence>
<reference evidence="2 3" key="1">
    <citation type="submission" date="2013-02" db="EMBL/GenBank/DDBJ databases">
        <title>A novel strain isolated from Lonar lake, Maharashtra, India.</title>
        <authorList>
            <person name="Singh A."/>
        </authorList>
    </citation>
    <scope>NUCLEOTIDE SEQUENCE [LARGE SCALE GENOMIC DNA]</scope>
    <source>
        <strain evidence="2 3">AK24</strain>
    </source>
</reference>
<dbReference type="AlphaFoldDB" id="R7ZUN7"/>
<sequence length="438" mass="52309">MLFQDEIKKTIGIFLVTLIPFLLFEDYIIENIRNIFDTNTKISFLIFVFIYFILPFLILVIFGLLSLLNREFKDLIIYKLNFYLMPLYTFLLIPPIIFLFIPYGILIIFALIIILTLIAILLVINYKYNKNFNTDLHKIKNINKSNYYLLNIKSEAIFITILIIVISGIYIYFNNDLINDFNENPPGLKEDIFKESDDIYNYIQKDNDTIYLREAILILSDSNKIYNNKIYQTLEYSETFLNKTKNHNVEWNKYIKYVIFNGVNILLLGLLCLTLSYYILLYKWTEYEQIEIINIEYKIINNKHKFTKYLNSLKELIILFTILIVPAYYSTNFDKDIVDSPFLNIKKDKPKIMDINITLPQNDNIEKYLEAIWSEQQYFQHRFYNPNKNENVVRWRNLSEYETKIGLPIIMGTPPPDRKTSDNKKIRKIICKSKKKNE</sequence>
<evidence type="ECO:0000313" key="3">
    <source>
        <dbReference type="Proteomes" id="UP000013909"/>
    </source>
</evidence>
<keyword evidence="1" id="KW-1133">Transmembrane helix</keyword>
<comment type="caution">
    <text evidence="2">The sequence shown here is derived from an EMBL/GenBank/DDBJ whole genome shotgun (WGS) entry which is preliminary data.</text>
</comment>
<feature type="transmembrane region" description="Helical" evidence="1">
    <location>
        <begin position="80"/>
        <end position="101"/>
    </location>
</feature>
<dbReference type="Proteomes" id="UP000013909">
    <property type="component" value="Unassembled WGS sequence"/>
</dbReference>
<keyword evidence="1" id="KW-0472">Membrane</keyword>
<feature type="transmembrane region" description="Helical" evidence="1">
    <location>
        <begin position="7"/>
        <end position="24"/>
    </location>
</feature>
<dbReference type="STRING" id="1232681.ADIS_1716"/>
<feature type="transmembrane region" description="Helical" evidence="1">
    <location>
        <begin position="107"/>
        <end position="126"/>
    </location>
</feature>
<feature type="transmembrane region" description="Helical" evidence="1">
    <location>
        <begin position="312"/>
        <end position="329"/>
    </location>
</feature>
<name>R7ZUN7_9BACT</name>
<dbReference type="EMBL" id="AQHR01000049">
    <property type="protein sequence ID" value="EON77797.1"/>
    <property type="molecule type" value="Genomic_DNA"/>
</dbReference>
<keyword evidence="3" id="KW-1185">Reference proteome</keyword>
<feature type="transmembrane region" description="Helical" evidence="1">
    <location>
        <begin position="147"/>
        <end position="173"/>
    </location>
</feature>
<keyword evidence="1" id="KW-0812">Transmembrane</keyword>
<gene>
    <name evidence="2" type="ORF">ADIS_1716</name>
</gene>
<proteinExistence type="predicted"/>
<accession>R7ZUN7</accession>